<keyword evidence="5" id="KW-1185">Reference proteome</keyword>
<dbReference type="Pfam" id="PF20153">
    <property type="entry name" value="DUF6535"/>
    <property type="match status" value="1"/>
</dbReference>
<dbReference type="HOGENOM" id="CLU_010953_0_0_1"/>
<organism evidence="4 5">
    <name type="scientific">Rhizoctonia solani 123E</name>
    <dbReference type="NCBI Taxonomy" id="1423351"/>
    <lineage>
        <taxon>Eukaryota</taxon>
        <taxon>Fungi</taxon>
        <taxon>Dikarya</taxon>
        <taxon>Basidiomycota</taxon>
        <taxon>Agaricomycotina</taxon>
        <taxon>Agaricomycetes</taxon>
        <taxon>Cantharellales</taxon>
        <taxon>Ceratobasidiaceae</taxon>
        <taxon>Rhizoctonia</taxon>
    </lineage>
</organism>
<feature type="compositionally biased region" description="Basic and acidic residues" evidence="1">
    <location>
        <begin position="17"/>
        <end position="27"/>
    </location>
</feature>
<evidence type="ECO:0000313" key="4">
    <source>
        <dbReference type="EMBL" id="KEP49193.1"/>
    </source>
</evidence>
<dbReference type="OrthoDB" id="3219854at2759"/>
<feature type="transmembrane region" description="Helical" evidence="2">
    <location>
        <begin position="281"/>
        <end position="309"/>
    </location>
</feature>
<dbReference type="AlphaFoldDB" id="A0A074RX47"/>
<reference evidence="4 5" key="1">
    <citation type="submission" date="2013-12" db="EMBL/GenBank/DDBJ databases">
        <authorList>
            <person name="Cubeta M."/>
            <person name="Pakala S."/>
            <person name="Fedorova N."/>
            <person name="Thomas E."/>
            <person name="Dean R."/>
            <person name="Jabaji S."/>
            <person name="Neate S."/>
            <person name="Toda T."/>
            <person name="Tavantzis S."/>
            <person name="Vilgalys R."/>
            <person name="Bharathan N."/>
            <person name="Pakala S."/>
            <person name="Losada L.S."/>
            <person name="Zafar N."/>
            <person name="Nierman W."/>
        </authorList>
    </citation>
    <scope>NUCLEOTIDE SEQUENCE [LARGE SCALE GENOMIC DNA]</scope>
    <source>
        <strain evidence="4 5">123E</strain>
    </source>
</reference>
<proteinExistence type="predicted"/>
<feature type="compositionally biased region" description="Polar residues" evidence="1">
    <location>
        <begin position="28"/>
        <end position="46"/>
    </location>
</feature>
<keyword evidence="2" id="KW-0472">Membrane</keyword>
<dbReference type="EMBL" id="AZST01000394">
    <property type="protein sequence ID" value="KEP49193.1"/>
    <property type="molecule type" value="Genomic_DNA"/>
</dbReference>
<accession>A0A074RX47</accession>
<feature type="transmembrane region" description="Helical" evidence="2">
    <location>
        <begin position="330"/>
        <end position="354"/>
    </location>
</feature>
<evidence type="ECO:0000256" key="2">
    <source>
        <dbReference type="SAM" id="Phobius"/>
    </source>
</evidence>
<comment type="caution">
    <text evidence="4">The sequence shown here is derived from an EMBL/GenBank/DDBJ whole genome shotgun (WGS) entry which is preliminary data.</text>
</comment>
<feature type="region of interest" description="Disordered" evidence="1">
    <location>
        <begin position="1"/>
        <end position="66"/>
    </location>
</feature>
<gene>
    <name evidence="4" type="ORF">V565_105810</name>
</gene>
<evidence type="ECO:0000259" key="3">
    <source>
        <dbReference type="Pfam" id="PF20153"/>
    </source>
</evidence>
<feature type="transmembrane region" description="Helical" evidence="2">
    <location>
        <begin position="121"/>
        <end position="138"/>
    </location>
</feature>
<feature type="transmembrane region" description="Helical" evidence="2">
    <location>
        <begin position="251"/>
        <end position="275"/>
    </location>
</feature>
<feature type="transmembrane region" description="Helical" evidence="2">
    <location>
        <begin position="195"/>
        <end position="214"/>
    </location>
</feature>
<protein>
    <submittedName>
        <fullName evidence="4">Putative transmembrane protein</fullName>
    </submittedName>
</protein>
<evidence type="ECO:0000313" key="5">
    <source>
        <dbReference type="Proteomes" id="UP000027456"/>
    </source>
</evidence>
<dbReference type="Proteomes" id="UP000027456">
    <property type="component" value="Unassembled WGS sequence"/>
</dbReference>
<feature type="domain" description="DUF6535" evidence="3">
    <location>
        <begin position="97"/>
        <end position="275"/>
    </location>
</feature>
<keyword evidence="2" id="KW-1133">Transmembrane helix</keyword>
<sequence length="964" mass="107132">MSALVGGLGNPKRVKSRTSESADRDIDNSTSNEDSTSGETNSTSRLAQPIESPEIGNPPINQKTNVDVDTRHDIPEYSSIGSTQSEEYGLGKESRFWKTYVKEADRWDEELVDGWNKSLDVLLVFAALFSAIVTAFIVESSNLLQEDPADVSAQTLLIISQTLMALANDTQPVGLPSSTTDTPFSPSRSAVAVNALWYLSLSLSVSTSFLAILAKEWCHSFITGRTGHPCLQARRRQKKWTMLERWKMRELILVLPSLMHLSLLLFAIGICIYVWDISPVVAIPVICVCGMVIAFYVWSSLTASLLEFFPYQTMASRVLRSGLVKPLHVLLRYAAAGLFLLVYIGAALVILALVGATFYIPSWGYTVAGWVNPMLAWFLRVADWFVFDRSDDQDEPTQDMVTSQAISWMITNCEVPRSVDVTLQAIAGANKQLPREPLERCNAALVISRRLGSGDLYTKAETKLVSLYIRALFVLGSDPEPTADSHKDELEIMIRDLQTGSKKQVMNLITDGNFTPNSQNLEALQIGSNAPHQCLVLVKDPNNAGPLPLLQVVRLLQDHLNDSKPLHPAALLSLVNAVAMIASCAPSNGASNPAHIIMQLIHSILSTPPSNKPTLFEMSGVLAACALSQGQSTTSPELTQLDRLARTEQSLRALADYMQGKISSEIVFWSGVLELSSHPDAYGLDTASESEWLLFAPDSSPTEASMIDNLHNYATVAFSDVVDKLFSPADVDTELLEQYVENVHRAYRTAQVQTAPAQVHVFLLECLSHGNVQDDLPKKCSLVLSQLSFPRLSLDLVRWLSDRDIIPKLRDAGKRWPDEIRFSATCHLWLLFTLYLDTPEQLPVLGEQMLAELEKYNPVQGERAEPEKIRQSLGRRIENIWRWPHRNRLVVDEFGTFAYRFMECLFEQQERPKSDPRWKQINKGLVGVPQELRGLSSFVGAESRKDEEAHVTLDVQAGDLDSKP</sequence>
<keyword evidence="2 4" id="KW-0812">Transmembrane</keyword>
<dbReference type="InterPro" id="IPR045338">
    <property type="entry name" value="DUF6535"/>
</dbReference>
<name>A0A074RX47_9AGAM</name>
<evidence type="ECO:0000256" key="1">
    <source>
        <dbReference type="SAM" id="MobiDB-lite"/>
    </source>
</evidence>